<dbReference type="SUPFAM" id="SSF52266">
    <property type="entry name" value="SGNH hydrolase"/>
    <property type="match status" value="1"/>
</dbReference>
<sequence>MPRSTKPAHLAALVALTAVTGTLVALAMQPTTPPESTVAASQPIVREQPTTVAVLGDSNTEVDSVDFAGGQIGAKTWVRELTHGNFRFAGGWADGGATTARIADELTPITADVLLVMAGTNDVGLGVPFEESAANLKTAIAKTTANRTILLAIPPRFPETQPTSADFNLALRAVAAENGWEYFDGHQSTTLEDGVHLDFDSHRALAEAIIRYLEG</sequence>
<evidence type="ECO:0000313" key="3">
    <source>
        <dbReference type="EMBL" id="MBA8848133.1"/>
    </source>
</evidence>
<dbReference type="Proteomes" id="UP000585905">
    <property type="component" value="Unassembled WGS sequence"/>
</dbReference>
<dbReference type="InterPro" id="IPR051532">
    <property type="entry name" value="Ester_Hydrolysis_Enzymes"/>
</dbReference>
<name>A0A839EAD9_9MICO</name>
<evidence type="ECO:0000256" key="1">
    <source>
        <dbReference type="SAM" id="SignalP"/>
    </source>
</evidence>
<feature type="domain" description="SGNH hydrolase-type esterase" evidence="2">
    <location>
        <begin position="54"/>
        <end position="187"/>
    </location>
</feature>
<comment type="caution">
    <text evidence="3">The sequence shown here is derived from an EMBL/GenBank/DDBJ whole genome shotgun (WGS) entry which is preliminary data.</text>
</comment>
<accession>A0A839EAD9</accession>
<dbReference type="GO" id="GO:0004622">
    <property type="term" value="F:phosphatidylcholine lysophospholipase activity"/>
    <property type="evidence" value="ECO:0007669"/>
    <property type="project" value="TreeGrafter"/>
</dbReference>
<dbReference type="EMBL" id="JACGWX010000004">
    <property type="protein sequence ID" value="MBA8848133.1"/>
    <property type="molecule type" value="Genomic_DNA"/>
</dbReference>
<dbReference type="RefSeq" id="WP_182490947.1">
    <property type="nucleotide sequence ID" value="NZ_BAAAOV010000020.1"/>
</dbReference>
<dbReference type="Gene3D" id="3.40.50.1110">
    <property type="entry name" value="SGNH hydrolase"/>
    <property type="match status" value="1"/>
</dbReference>
<dbReference type="AlphaFoldDB" id="A0A839EAD9"/>
<evidence type="ECO:0000313" key="4">
    <source>
        <dbReference type="Proteomes" id="UP000585905"/>
    </source>
</evidence>
<dbReference type="InterPro" id="IPR036514">
    <property type="entry name" value="SGNH_hydro_sf"/>
</dbReference>
<dbReference type="CDD" id="cd00229">
    <property type="entry name" value="SGNH_hydrolase"/>
    <property type="match status" value="1"/>
</dbReference>
<dbReference type="InterPro" id="IPR013830">
    <property type="entry name" value="SGNH_hydro"/>
</dbReference>
<dbReference type="Pfam" id="PF13472">
    <property type="entry name" value="Lipase_GDSL_2"/>
    <property type="match status" value="1"/>
</dbReference>
<keyword evidence="1" id="KW-0732">Signal</keyword>
<evidence type="ECO:0000259" key="2">
    <source>
        <dbReference type="Pfam" id="PF13472"/>
    </source>
</evidence>
<gene>
    <name evidence="3" type="ORF">FHX53_001732</name>
</gene>
<dbReference type="PANTHER" id="PTHR30383">
    <property type="entry name" value="THIOESTERASE 1/PROTEASE 1/LYSOPHOSPHOLIPASE L1"/>
    <property type="match status" value="1"/>
</dbReference>
<feature type="chain" id="PRO_5032916097" evidence="1">
    <location>
        <begin position="28"/>
        <end position="215"/>
    </location>
</feature>
<proteinExistence type="predicted"/>
<keyword evidence="4" id="KW-1185">Reference proteome</keyword>
<reference evidence="3 4" key="1">
    <citation type="submission" date="2020-07" db="EMBL/GenBank/DDBJ databases">
        <title>Sequencing the genomes of 1000 actinobacteria strains.</title>
        <authorList>
            <person name="Klenk H.-P."/>
        </authorList>
    </citation>
    <scope>NUCLEOTIDE SEQUENCE [LARGE SCALE GENOMIC DNA]</scope>
    <source>
        <strain evidence="3 4">DSM 19663</strain>
    </source>
</reference>
<organism evidence="3 4">
    <name type="scientific">Microcella alkalica</name>
    <dbReference type="NCBI Taxonomy" id="355930"/>
    <lineage>
        <taxon>Bacteria</taxon>
        <taxon>Bacillati</taxon>
        <taxon>Actinomycetota</taxon>
        <taxon>Actinomycetes</taxon>
        <taxon>Micrococcales</taxon>
        <taxon>Microbacteriaceae</taxon>
        <taxon>Microcella</taxon>
    </lineage>
</organism>
<feature type="signal peptide" evidence="1">
    <location>
        <begin position="1"/>
        <end position="27"/>
    </location>
</feature>
<dbReference type="PANTHER" id="PTHR30383:SF5">
    <property type="entry name" value="SGNH HYDROLASE-TYPE ESTERASE DOMAIN-CONTAINING PROTEIN"/>
    <property type="match status" value="1"/>
</dbReference>
<protein>
    <submittedName>
        <fullName evidence="3">Lysophospholipase L1-like esterase</fullName>
    </submittedName>
</protein>